<protein>
    <submittedName>
        <fullName evidence="2">Uncharacterized protein</fullName>
    </submittedName>
</protein>
<dbReference type="Proteomes" id="UP000466442">
    <property type="component" value="Unassembled WGS sequence"/>
</dbReference>
<proteinExistence type="predicted"/>
<dbReference type="EMBL" id="WIXP02000007">
    <property type="protein sequence ID" value="KAF6208621.1"/>
    <property type="molecule type" value="Genomic_DNA"/>
</dbReference>
<dbReference type="AlphaFoldDB" id="A0A8S9XK18"/>
<name>A0A8S9XK18_APOLU</name>
<evidence type="ECO:0000313" key="2">
    <source>
        <dbReference type="EMBL" id="KAF6208621.1"/>
    </source>
</evidence>
<reference evidence="2" key="1">
    <citation type="journal article" date="2021" name="Mol. Ecol. Resour.">
        <title>Apolygus lucorum genome provides insights into omnivorousness and mesophyll feeding.</title>
        <authorList>
            <person name="Liu Y."/>
            <person name="Liu H."/>
            <person name="Wang H."/>
            <person name="Huang T."/>
            <person name="Liu B."/>
            <person name="Yang B."/>
            <person name="Yin L."/>
            <person name="Li B."/>
            <person name="Zhang Y."/>
            <person name="Zhang S."/>
            <person name="Jiang F."/>
            <person name="Zhang X."/>
            <person name="Ren Y."/>
            <person name="Wang B."/>
            <person name="Wang S."/>
            <person name="Lu Y."/>
            <person name="Wu K."/>
            <person name="Fan W."/>
            <person name="Wang G."/>
        </authorList>
    </citation>
    <scope>NUCLEOTIDE SEQUENCE</scope>
    <source>
        <strain evidence="2">12Hb</strain>
    </source>
</reference>
<evidence type="ECO:0000256" key="1">
    <source>
        <dbReference type="SAM" id="MobiDB-lite"/>
    </source>
</evidence>
<feature type="region of interest" description="Disordered" evidence="1">
    <location>
        <begin position="45"/>
        <end position="71"/>
    </location>
</feature>
<comment type="caution">
    <text evidence="2">The sequence shown here is derived from an EMBL/GenBank/DDBJ whole genome shotgun (WGS) entry which is preliminary data.</text>
</comment>
<accession>A0A8S9XK18</accession>
<feature type="compositionally biased region" description="Basic and acidic residues" evidence="1">
    <location>
        <begin position="52"/>
        <end position="71"/>
    </location>
</feature>
<gene>
    <name evidence="2" type="ORF">GE061_017079</name>
</gene>
<sequence>MEDEIVVKEEATEDQVKEEVEIKQEVVMGDEDVEEEVGNRWAVEDEVTTKQMLDHPVRRSKKRDDVPFNSS</sequence>
<organism evidence="2 3">
    <name type="scientific">Apolygus lucorum</name>
    <name type="common">Small green plant bug</name>
    <name type="synonym">Lygocoris lucorum</name>
    <dbReference type="NCBI Taxonomy" id="248454"/>
    <lineage>
        <taxon>Eukaryota</taxon>
        <taxon>Metazoa</taxon>
        <taxon>Ecdysozoa</taxon>
        <taxon>Arthropoda</taxon>
        <taxon>Hexapoda</taxon>
        <taxon>Insecta</taxon>
        <taxon>Pterygota</taxon>
        <taxon>Neoptera</taxon>
        <taxon>Paraneoptera</taxon>
        <taxon>Hemiptera</taxon>
        <taxon>Heteroptera</taxon>
        <taxon>Panheteroptera</taxon>
        <taxon>Cimicomorpha</taxon>
        <taxon>Miridae</taxon>
        <taxon>Mirini</taxon>
        <taxon>Apolygus</taxon>
    </lineage>
</organism>
<keyword evidence="3" id="KW-1185">Reference proteome</keyword>
<evidence type="ECO:0000313" key="3">
    <source>
        <dbReference type="Proteomes" id="UP000466442"/>
    </source>
</evidence>